<accession>A0A9D3RYG7</accession>
<proteinExistence type="predicted"/>
<name>A0A9D3RYG7_ANGAN</name>
<feature type="coiled-coil region" evidence="1">
    <location>
        <begin position="375"/>
        <end position="402"/>
    </location>
</feature>
<dbReference type="SUPFAM" id="SSF101447">
    <property type="entry name" value="Formin homology 2 domain (FH2 domain)"/>
    <property type="match status" value="1"/>
</dbReference>
<evidence type="ECO:0000259" key="3">
    <source>
        <dbReference type="PROSITE" id="PS51444"/>
    </source>
</evidence>
<dbReference type="Pfam" id="PF02181">
    <property type="entry name" value="FH2"/>
    <property type="match status" value="1"/>
</dbReference>
<keyword evidence="1" id="KW-0175">Coiled coil</keyword>
<feature type="domain" description="FH2" evidence="3">
    <location>
        <begin position="4"/>
        <end position="403"/>
    </location>
</feature>
<dbReference type="Proteomes" id="UP001044222">
    <property type="component" value="Unassembled WGS sequence"/>
</dbReference>
<evidence type="ECO:0000313" key="4">
    <source>
        <dbReference type="EMBL" id="KAG5848444.1"/>
    </source>
</evidence>
<dbReference type="PROSITE" id="PS51444">
    <property type="entry name" value="FH2"/>
    <property type="match status" value="1"/>
</dbReference>
<sequence>MGNPVHGPRKKRRVRSFFWKTIPEEKVRGKPNIWTMAVRQQQYQIDVRTVEELFGQQEEARSATPTGGRTSSGSLTGRGSNKETREEISILDSKRGMNVGIFLKQFKKSNQSITEDIRSGNSTPYGSGPLRELLRLLPESEELKKLRAFKGNANKLTLVDSFMYLLIQVPSFEVRIEAMVLKEEFSPSCSVMSNEIDVIRNATKELMTCEELHAVLHLVLQAGNIMNSGGYAGNAVGFKLSSLLSLADTKANKPGMNLLHFVALEAQKKDESLLKFPEKLPHVQSAVRISVENIEAEFQSLYVRTKALEEKIQRDSELQVQLEQFLQSAIRMLQDLKKRRLDLRSEGNALIDFFCEDKDAFKLDDCFRIFQDFCLKFKKAVKDNTERKLKEVARQRRLLELEEKRCAWSREQGGGGFGRSSSENDVETLNREGLLDFLQQRTLSPTAR</sequence>
<feature type="coiled-coil region" evidence="1">
    <location>
        <begin position="291"/>
        <end position="346"/>
    </location>
</feature>
<gene>
    <name evidence="4" type="ORF">ANANG_G00098520</name>
</gene>
<evidence type="ECO:0000313" key="5">
    <source>
        <dbReference type="Proteomes" id="UP001044222"/>
    </source>
</evidence>
<dbReference type="PANTHER" id="PTHR46345:SF11">
    <property type="entry name" value="FORMIN-J-LIKE"/>
    <property type="match status" value="1"/>
</dbReference>
<dbReference type="PANTHER" id="PTHR46345">
    <property type="entry name" value="INVERTED FORMIN-2"/>
    <property type="match status" value="1"/>
</dbReference>
<evidence type="ECO:0000256" key="2">
    <source>
        <dbReference type="SAM" id="MobiDB-lite"/>
    </source>
</evidence>
<dbReference type="EMBL" id="JAFIRN010000005">
    <property type="protein sequence ID" value="KAG5848444.1"/>
    <property type="molecule type" value="Genomic_DNA"/>
</dbReference>
<feature type="region of interest" description="Disordered" evidence="2">
    <location>
        <begin position="56"/>
        <end position="87"/>
    </location>
</feature>
<feature type="compositionally biased region" description="Low complexity" evidence="2">
    <location>
        <begin position="62"/>
        <end position="79"/>
    </location>
</feature>
<comment type="caution">
    <text evidence="4">The sequence shown here is derived from an EMBL/GenBank/DDBJ whole genome shotgun (WGS) entry which is preliminary data.</text>
</comment>
<protein>
    <recommendedName>
        <fullName evidence="3">FH2 domain-containing protein</fullName>
    </recommendedName>
</protein>
<dbReference type="SMART" id="SM00498">
    <property type="entry name" value="FH2"/>
    <property type="match status" value="1"/>
</dbReference>
<dbReference type="AlphaFoldDB" id="A0A9D3RYG7"/>
<dbReference type="InterPro" id="IPR042201">
    <property type="entry name" value="FH2_Formin_sf"/>
</dbReference>
<dbReference type="InterPro" id="IPR015425">
    <property type="entry name" value="FH2_Formin"/>
</dbReference>
<dbReference type="Gene3D" id="1.20.58.2220">
    <property type="entry name" value="Formin, FH2 domain"/>
    <property type="match status" value="1"/>
</dbReference>
<evidence type="ECO:0000256" key="1">
    <source>
        <dbReference type="SAM" id="Coils"/>
    </source>
</evidence>
<keyword evidence="5" id="KW-1185">Reference proteome</keyword>
<reference evidence="4" key="1">
    <citation type="submission" date="2021-01" db="EMBL/GenBank/DDBJ databases">
        <title>A chromosome-scale assembly of European eel, Anguilla anguilla.</title>
        <authorList>
            <person name="Henkel C."/>
            <person name="Jong-Raadsen S.A."/>
            <person name="Dufour S."/>
            <person name="Weltzien F.-A."/>
            <person name="Palstra A.P."/>
            <person name="Pelster B."/>
            <person name="Spaink H.P."/>
            <person name="Van Den Thillart G.E."/>
            <person name="Jansen H."/>
            <person name="Zahm M."/>
            <person name="Klopp C."/>
            <person name="Cedric C."/>
            <person name="Louis A."/>
            <person name="Berthelot C."/>
            <person name="Parey E."/>
            <person name="Roest Crollius H."/>
            <person name="Montfort J."/>
            <person name="Robinson-Rechavi M."/>
            <person name="Bucao C."/>
            <person name="Bouchez O."/>
            <person name="Gislard M."/>
            <person name="Lluch J."/>
            <person name="Milhes M."/>
            <person name="Lampietro C."/>
            <person name="Lopez Roques C."/>
            <person name="Donnadieu C."/>
            <person name="Braasch I."/>
            <person name="Desvignes T."/>
            <person name="Postlethwait J."/>
            <person name="Bobe J."/>
            <person name="Guiguen Y."/>
            <person name="Dirks R."/>
        </authorList>
    </citation>
    <scope>NUCLEOTIDE SEQUENCE</scope>
    <source>
        <strain evidence="4">Tag_6206</strain>
        <tissue evidence="4">Liver</tissue>
    </source>
</reference>
<organism evidence="4 5">
    <name type="scientific">Anguilla anguilla</name>
    <name type="common">European freshwater eel</name>
    <name type="synonym">Muraena anguilla</name>
    <dbReference type="NCBI Taxonomy" id="7936"/>
    <lineage>
        <taxon>Eukaryota</taxon>
        <taxon>Metazoa</taxon>
        <taxon>Chordata</taxon>
        <taxon>Craniata</taxon>
        <taxon>Vertebrata</taxon>
        <taxon>Euteleostomi</taxon>
        <taxon>Actinopterygii</taxon>
        <taxon>Neopterygii</taxon>
        <taxon>Teleostei</taxon>
        <taxon>Anguilliformes</taxon>
        <taxon>Anguillidae</taxon>
        <taxon>Anguilla</taxon>
    </lineage>
</organism>